<dbReference type="EMBL" id="CP003842">
    <property type="protein sequence ID" value="AFS80499.1"/>
    <property type="molecule type" value="Genomic_DNA"/>
</dbReference>
<evidence type="ECO:0000313" key="8">
    <source>
        <dbReference type="Proteomes" id="UP000006101"/>
    </source>
</evidence>
<accession>K0B4Y4</accession>
<dbReference type="InterPro" id="IPR036890">
    <property type="entry name" value="HATPase_C_sf"/>
</dbReference>
<dbReference type="RefSeq" id="WP_014962888.1">
    <property type="nucleotide sequence ID" value="NC_018655.1"/>
</dbReference>
<protein>
    <recommendedName>
        <fullName evidence="2">histidine kinase</fullName>
        <ecNumber evidence="2">2.7.13.3</ecNumber>
    </recommendedName>
</protein>
<dbReference type="InterPro" id="IPR003594">
    <property type="entry name" value="HATPase_dom"/>
</dbReference>
<dbReference type="GO" id="GO:0009927">
    <property type="term" value="F:histidine phosphotransfer kinase activity"/>
    <property type="evidence" value="ECO:0007669"/>
    <property type="project" value="TreeGrafter"/>
</dbReference>
<evidence type="ECO:0000256" key="3">
    <source>
        <dbReference type="ARBA" id="ARBA00022553"/>
    </source>
</evidence>
<name>K0B4Y4_9ARCH</name>
<dbReference type="CDD" id="cd16922">
    <property type="entry name" value="HATPase_EvgS-ArcB-TorS-like"/>
    <property type="match status" value="1"/>
</dbReference>
<dbReference type="PATRIC" id="fig|1229908.8.peg.647"/>
<dbReference type="FunFam" id="3.30.565.10:FF:000010">
    <property type="entry name" value="Sensor histidine kinase RcsC"/>
    <property type="match status" value="1"/>
</dbReference>
<organism evidence="7 8">
    <name type="scientific">Candidatus Nitrosopumilus koreensis AR1</name>
    <dbReference type="NCBI Taxonomy" id="1229908"/>
    <lineage>
        <taxon>Archaea</taxon>
        <taxon>Nitrososphaerota</taxon>
        <taxon>Nitrososphaeria</taxon>
        <taxon>Nitrosopumilales</taxon>
        <taxon>Nitrosopumilaceae</taxon>
        <taxon>Nitrosopumilus</taxon>
    </lineage>
</organism>
<evidence type="ECO:0000256" key="2">
    <source>
        <dbReference type="ARBA" id="ARBA00012438"/>
    </source>
</evidence>
<reference evidence="7 8" key="1">
    <citation type="journal article" date="2012" name="J. Bacteriol.">
        <title>Draft Genome Sequence of an Ammonia-Oxidizing Archaeon, "Candidatus Nitrosopumilus koreensis" AR1, from Marine Sediment.</title>
        <authorList>
            <person name="Park S.J."/>
            <person name="Kim J.G."/>
            <person name="Jung M.Y."/>
            <person name="Kim S.J."/>
            <person name="Cha I.T."/>
            <person name="Kwon K."/>
            <person name="Lee J.H."/>
            <person name="Rhee S.K."/>
        </authorList>
    </citation>
    <scope>NUCLEOTIDE SEQUENCE [LARGE SCALE GENOMIC DNA]</scope>
    <source>
        <strain evidence="7 8">AR1</strain>
    </source>
</reference>
<dbReference type="SMART" id="SM00388">
    <property type="entry name" value="HisKA"/>
    <property type="match status" value="1"/>
</dbReference>
<comment type="catalytic activity">
    <reaction evidence="1">
        <text>ATP + protein L-histidine = ADP + protein N-phospho-L-histidine.</text>
        <dbReference type="EC" id="2.7.13.3"/>
    </reaction>
</comment>
<dbReference type="SUPFAM" id="SSF47384">
    <property type="entry name" value="Homodimeric domain of signal transducing histidine kinase"/>
    <property type="match status" value="1"/>
</dbReference>
<evidence type="ECO:0000259" key="6">
    <source>
        <dbReference type="PROSITE" id="PS50109"/>
    </source>
</evidence>
<dbReference type="CDD" id="cd00082">
    <property type="entry name" value="HisKA"/>
    <property type="match status" value="1"/>
</dbReference>
<dbReference type="AlphaFoldDB" id="K0B4Y4"/>
<keyword evidence="5 7" id="KW-0418">Kinase</keyword>
<dbReference type="InterPro" id="IPR005467">
    <property type="entry name" value="His_kinase_dom"/>
</dbReference>
<sequence>MTLAENNRDWIFVYEGMQPPHEGIEQLALFLIPIIGVAMSFLLFYVIRLFANFTAKQEQIDKLKEIEKQKTEFLSTIAHELKTPLTPITGWAEALTNPKIVGEITEKQKKAVNAIYSNAVKLNKLIGDLLDVQKLEIDRMEMNNTPFDVKELIETICQNFEHEFNKKNVKLQNNCNQRIVINGDAHRLEQVFNNMINNALDFIPNDTGIVELDAEQTGEFVMFSVKDNGVGISKENQKNLFKKFYQIDSSNIRKHGGTGLGLSICEGIIKKMGGQIWCESELGKGTIFYFTVPKDAGDKTS</sequence>
<dbReference type="GeneID" id="13726047"/>
<dbReference type="SUPFAM" id="SSF55874">
    <property type="entry name" value="ATPase domain of HSP90 chaperone/DNA topoisomerase II/histidine kinase"/>
    <property type="match status" value="1"/>
</dbReference>
<gene>
    <name evidence="7" type="ORF">NKOR_03025</name>
</gene>
<dbReference type="PRINTS" id="PR00344">
    <property type="entry name" value="BCTRLSENSOR"/>
</dbReference>
<keyword evidence="4" id="KW-0808">Transferase</keyword>
<dbReference type="Pfam" id="PF00512">
    <property type="entry name" value="HisKA"/>
    <property type="match status" value="1"/>
</dbReference>
<keyword evidence="8" id="KW-1185">Reference proteome</keyword>
<dbReference type="HOGENOM" id="CLU_000445_89_3_2"/>
<evidence type="ECO:0000256" key="5">
    <source>
        <dbReference type="ARBA" id="ARBA00022777"/>
    </source>
</evidence>
<feature type="domain" description="Histidine kinase" evidence="6">
    <location>
        <begin position="76"/>
        <end position="296"/>
    </location>
</feature>
<dbReference type="PROSITE" id="PS50109">
    <property type="entry name" value="HIS_KIN"/>
    <property type="match status" value="1"/>
</dbReference>
<dbReference type="PANTHER" id="PTHR43047:SF72">
    <property type="entry name" value="OSMOSENSING HISTIDINE PROTEIN KINASE SLN1"/>
    <property type="match status" value="1"/>
</dbReference>
<dbReference type="STRING" id="1229908.NKOR_03025"/>
<dbReference type="InterPro" id="IPR004358">
    <property type="entry name" value="Sig_transdc_His_kin-like_C"/>
</dbReference>
<dbReference type="EC" id="2.7.13.3" evidence="2"/>
<dbReference type="GO" id="GO:0005886">
    <property type="term" value="C:plasma membrane"/>
    <property type="evidence" value="ECO:0007669"/>
    <property type="project" value="TreeGrafter"/>
</dbReference>
<keyword evidence="3" id="KW-0597">Phosphoprotein</keyword>
<dbReference type="Pfam" id="PF02518">
    <property type="entry name" value="HATPase_c"/>
    <property type="match status" value="1"/>
</dbReference>
<dbReference type="SMART" id="SM00387">
    <property type="entry name" value="HATPase_c"/>
    <property type="match status" value="1"/>
</dbReference>
<dbReference type="InterPro" id="IPR036097">
    <property type="entry name" value="HisK_dim/P_sf"/>
</dbReference>
<dbReference type="GO" id="GO:0000155">
    <property type="term" value="F:phosphorelay sensor kinase activity"/>
    <property type="evidence" value="ECO:0007669"/>
    <property type="project" value="InterPro"/>
</dbReference>
<proteinExistence type="predicted"/>
<dbReference type="InterPro" id="IPR003661">
    <property type="entry name" value="HisK_dim/P_dom"/>
</dbReference>
<dbReference type="KEGG" id="nkr:NKOR_03025"/>
<dbReference type="PANTHER" id="PTHR43047">
    <property type="entry name" value="TWO-COMPONENT HISTIDINE PROTEIN KINASE"/>
    <property type="match status" value="1"/>
</dbReference>
<evidence type="ECO:0000313" key="7">
    <source>
        <dbReference type="EMBL" id="AFS80499.1"/>
    </source>
</evidence>
<dbReference type="Gene3D" id="1.10.287.130">
    <property type="match status" value="1"/>
</dbReference>
<dbReference type="Proteomes" id="UP000006101">
    <property type="component" value="Chromosome"/>
</dbReference>
<evidence type="ECO:0000256" key="1">
    <source>
        <dbReference type="ARBA" id="ARBA00000085"/>
    </source>
</evidence>
<evidence type="ECO:0000256" key="4">
    <source>
        <dbReference type="ARBA" id="ARBA00022679"/>
    </source>
</evidence>
<dbReference type="Gene3D" id="3.30.565.10">
    <property type="entry name" value="Histidine kinase-like ATPase, C-terminal domain"/>
    <property type="match status" value="1"/>
</dbReference>